<feature type="active site" evidence="10">
    <location>
        <position position="13"/>
    </location>
</feature>
<dbReference type="GO" id="GO:0051603">
    <property type="term" value="P:proteolysis involved in protein catabolic process"/>
    <property type="evidence" value="ECO:0007669"/>
    <property type="project" value="InterPro"/>
</dbReference>
<evidence type="ECO:0000256" key="4">
    <source>
        <dbReference type="ARBA" id="ARBA00022533"/>
    </source>
</evidence>
<dbReference type="AlphaFoldDB" id="A0A0A0EQY4"/>
<dbReference type="eggNOG" id="COG5405">
    <property type="taxonomic scope" value="Bacteria"/>
</dbReference>
<protein>
    <recommendedName>
        <fullName evidence="10">ATP-dependent protease subunit HslV</fullName>
        <ecNumber evidence="10">3.4.25.2</ecNumber>
    </recommendedName>
</protein>
<keyword evidence="5 10" id="KW-0645">Protease</keyword>
<evidence type="ECO:0000256" key="6">
    <source>
        <dbReference type="ARBA" id="ARBA00022698"/>
    </source>
</evidence>
<dbReference type="PIRSF" id="PIRSF039093">
    <property type="entry name" value="HslV"/>
    <property type="match status" value="1"/>
</dbReference>
<dbReference type="InterPro" id="IPR023333">
    <property type="entry name" value="Proteasome_suB-type"/>
</dbReference>
<evidence type="ECO:0000256" key="3">
    <source>
        <dbReference type="ARBA" id="ARBA00022490"/>
    </source>
</evidence>
<comment type="caution">
    <text evidence="11">The sequence shown here is derived from an EMBL/GenBank/DDBJ whole genome shotgun (WGS) entry which is preliminary data.</text>
</comment>
<dbReference type="InterPro" id="IPR022281">
    <property type="entry name" value="ATP-dep_Prtase_HsIV_su"/>
</dbReference>
<dbReference type="EMBL" id="AVPS01000001">
    <property type="protein sequence ID" value="KGM52839.1"/>
    <property type="molecule type" value="Genomic_DNA"/>
</dbReference>
<dbReference type="CDD" id="cd01913">
    <property type="entry name" value="protease_HslV"/>
    <property type="match status" value="1"/>
</dbReference>
<evidence type="ECO:0000256" key="10">
    <source>
        <dbReference type="HAMAP-Rule" id="MF_00248"/>
    </source>
</evidence>
<dbReference type="EC" id="3.4.25.2" evidence="10"/>
<evidence type="ECO:0000256" key="2">
    <source>
        <dbReference type="ARBA" id="ARBA00006053"/>
    </source>
</evidence>
<comment type="activity regulation">
    <text evidence="10">Allosterically activated by HslU binding.</text>
</comment>
<feature type="binding site" evidence="10">
    <location>
        <position position="174"/>
    </location>
    <ligand>
        <name>Na(+)</name>
        <dbReference type="ChEBI" id="CHEBI:29101"/>
    </ligand>
</feature>
<comment type="similarity">
    <text evidence="2 10">Belongs to the peptidase T1B family. HslV subfamily.</text>
</comment>
<dbReference type="Pfam" id="PF00227">
    <property type="entry name" value="Proteasome"/>
    <property type="match status" value="1"/>
</dbReference>
<evidence type="ECO:0000256" key="5">
    <source>
        <dbReference type="ARBA" id="ARBA00022670"/>
    </source>
</evidence>
<sequence>MDPSQNPHVFHATTIVSVRRDGRVAIAGDGQVTLGNTVMKSNARKVRRLGRDGQVIAGFAGAAADAFTLFEVFEAKLEKHGQLTRAAVEMAKDWRTERRFGKLEALLVVADKETSLVISGTGDVIESDDGILAIGSGGMFALSAARALMAHSQLDAKAIATEAINIAGDVCIYTNRNVVVEEL</sequence>
<dbReference type="Gene3D" id="3.60.20.10">
    <property type="entry name" value="Glutamine Phosphoribosylpyrophosphate, subunit 1, domain 1"/>
    <property type="match status" value="1"/>
</dbReference>
<dbReference type="PROSITE" id="PS51476">
    <property type="entry name" value="PROTEASOME_BETA_2"/>
    <property type="match status" value="1"/>
</dbReference>
<accession>A0A0A0EQY4</accession>
<dbReference type="OrthoDB" id="9804884at2"/>
<dbReference type="RefSeq" id="WP_036191608.1">
    <property type="nucleotide sequence ID" value="NZ_AVPS01000001.1"/>
</dbReference>
<dbReference type="PANTHER" id="PTHR32194:SF0">
    <property type="entry name" value="ATP-DEPENDENT PROTEASE SUBUNIT HSLV"/>
    <property type="match status" value="1"/>
</dbReference>
<keyword evidence="7 10" id="KW-0479">Metal-binding</keyword>
<comment type="function">
    <text evidence="10">Protease subunit of a proteasome-like degradation complex believed to be a general protein degrading machinery.</text>
</comment>
<dbReference type="GO" id="GO:0009376">
    <property type="term" value="C:HslUV protease complex"/>
    <property type="evidence" value="ECO:0007669"/>
    <property type="project" value="UniProtKB-UniRule"/>
</dbReference>
<dbReference type="InterPro" id="IPR029055">
    <property type="entry name" value="Ntn_hydrolases_N"/>
</dbReference>
<dbReference type="InterPro" id="IPR001353">
    <property type="entry name" value="Proteasome_sua/b"/>
</dbReference>
<dbReference type="GO" id="GO:0005839">
    <property type="term" value="C:proteasome core complex"/>
    <property type="evidence" value="ECO:0007669"/>
    <property type="project" value="InterPro"/>
</dbReference>
<reference evidence="11 12" key="1">
    <citation type="submission" date="2013-08" db="EMBL/GenBank/DDBJ databases">
        <title>Genome sequencing of Lysobacter.</title>
        <authorList>
            <person name="Zhang S."/>
            <person name="Wang G."/>
        </authorList>
    </citation>
    <scope>NUCLEOTIDE SEQUENCE [LARGE SCALE GENOMIC DNA]</scope>
    <source>
        <strain evidence="11 12">Ko07</strain>
    </source>
</reference>
<feature type="binding site" evidence="10">
    <location>
        <position position="168"/>
    </location>
    <ligand>
        <name>Na(+)</name>
        <dbReference type="ChEBI" id="CHEBI:29101"/>
    </ligand>
</feature>
<keyword evidence="9 10" id="KW-0915">Sodium</keyword>
<evidence type="ECO:0000313" key="11">
    <source>
        <dbReference type="EMBL" id="KGM52839.1"/>
    </source>
</evidence>
<keyword evidence="12" id="KW-1185">Reference proteome</keyword>
<evidence type="ECO:0000313" key="12">
    <source>
        <dbReference type="Proteomes" id="UP000030017"/>
    </source>
</evidence>
<evidence type="ECO:0000256" key="9">
    <source>
        <dbReference type="ARBA" id="ARBA00023053"/>
    </source>
</evidence>
<dbReference type="NCBIfam" id="NF003964">
    <property type="entry name" value="PRK05456.1"/>
    <property type="match status" value="1"/>
</dbReference>
<evidence type="ECO:0000256" key="1">
    <source>
        <dbReference type="ARBA" id="ARBA00004496"/>
    </source>
</evidence>
<dbReference type="SUPFAM" id="SSF56235">
    <property type="entry name" value="N-terminal nucleophile aminohydrolases (Ntn hydrolases)"/>
    <property type="match status" value="1"/>
</dbReference>
<dbReference type="PANTHER" id="PTHR32194">
    <property type="entry name" value="METALLOPROTEASE TLDD"/>
    <property type="match status" value="1"/>
</dbReference>
<dbReference type="HAMAP" id="MF_00248">
    <property type="entry name" value="HslV"/>
    <property type="match status" value="1"/>
</dbReference>
<dbReference type="NCBIfam" id="TIGR03692">
    <property type="entry name" value="ATP_dep_HslV"/>
    <property type="match status" value="1"/>
</dbReference>
<keyword evidence="8 10" id="KW-0378">Hydrolase</keyword>
<organism evidence="11 12">
    <name type="scientific">Lysobacter concretionis Ko07 = DSM 16239</name>
    <dbReference type="NCBI Taxonomy" id="1122185"/>
    <lineage>
        <taxon>Bacteria</taxon>
        <taxon>Pseudomonadati</taxon>
        <taxon>Pseudomonadota</taxon>
        <taxon>Gammaproteobacteria</taxon>
        <taxon>Lysobacterales</taxon>
        <taxon>Lysobacteraceae</taxon>
        <taxon>Novilysobacter</taxon>
    </lineage>
</organism>
<dbReference type="GO" id="GO:0046872">
    <property type="term" value="F:metal ion binding"/>
    <property type="evidence" value="ECO:0007669"/>
    <property type="project" value="UniProtKB-KW"/>
</dbReference>
<dbReference type="STRING" id="1122185.N792_00950"/>
<keyword evidence="6 10" id="KW-0888">Threonine protease</keyword>
<keyword evidence="3 10" id="KW-0963">Cytoplasm</keyword>
<proteinExistence type="inferred from homology"/>
<feature type="binding site" evidence="10">
    <location>
        <position position="171"/>
    </location>
    <ligand>
        <name>Na(+)</name>
        <dbReference type="ChEBI" id="CHEBI:29101"/>
    </ligand>
</feature>
<evidence type="ECO:0000256" key="7">
    <source>
        <dbReference type="ARBA" id="ARBA00022723"/>
    </source>
</evidence>
<gene>
    <name evidence="10" type="primary">hslV</name>
    <name evidence="11" type="ORF">N792_00950</name>
</gene>
<comment type="catalytic activity">
    <reaction evidence="10">
        <text>ATP-dependent cleavage of peptide bonds with broad specificity.</text>
        <dbReference type="EC" id="3.4.25.2"/>
    </reaction>
</comment>
<name>A0A0A0EQY4_9GAMM</name>
<keyword evidence="4 10" id="KW-0021">Allosteric enzyme</keyword>
<comment type="subunit">
    <text evidence="10">A double ring-shaped homohexamer of HslV is capped on each side by a ring-shaped HslU homohexamer. The assembly of the HslU/HslV complex is dependent on binding of ATP.</text>
</comment>
<dbReference type="GO" id="GO:0004298">
    <property type="term" value="F:threonine-type endopeptidase activity"/>
    <property type="evidence" value="ECO:0007669"/>
    <property type="project" value="UniProtKB-KW"/>
</dbReference>
<comment type="subcellular location">
    <subcellularLocation>
        <location evidence="1 10">Cytoplasm</location>
    </subcellularLocation>
</comment>
<dbReference type="Proteomes" id="UP000030017">
    <property type="component" value="Unassembled WGS sequence"/>
</dbReference>
<evidence type="ECO:0000256" key="8">
    <source>
        <dbReference type="ARBA" id="ARBA00022801"/>
    </source>
</evidence>